<keyword evidence="1" id="KW-1133">Transmembrane helix</keyword>
<gene>
    <name evidence="2" type="ORF">LCGC14_0872460</name>
</gene>
<comment type="caution">
    <text evidence="2">The sequence shown here is derived from an EMBL/GenBank/DDBJ whole genome shotgun (WGS) entry which is preliminary data.</text>
</comment>
<evidence type="ECO:0000256" key="1">
    <source>
        <dbReference type="SAM" id="Phobius"/>
    </source>
</evidence>
<proteinExistence type="predicted"/>
<name>A0A0F9RNW5_9ZZZZ</name>
<sequence>MNNVIWRVQKTIISTLPTAASLSANTYIWNGGYTDRPFNRLSVFFAFALGILIIPSYGFASETS</sequence>
<dbReference type="EMBL" id="LAZR01002703">
    <property type="protein sequence ID" value="KKN26651.1"/>
    <property type="molecule type" value="Genomic_DNA"/>
</dbReference>
<keyword evidence="1" id="KW-0472">Membrane</keyword>
<keyword evidence="1" id="KW-0812">Transmembrane</keyword>
<feature type="transmembrane region" description="Helical" evidence="1">
    <location>
        <begin position="41"/>
        <end position="60"/>
    </location>
</feature>
<evidence type="ECO:0000313" key="2">
    <source>
        <dbReference type="EMBL" id="KKN26651.1"/>
    </source>
</evidence>
<protein>
    <submittedName>
        <fullName evidence="2">Uncharacterized protein</fullName>
    </submittedName>
</protein>
<feature type="non-terminal residue" evidence="2">
    <location>
        <position position="64"/>
    </location>
</feature>
<reference evidence="2" key="1">
    <citation type="journal article" date="2015" name="Nature">
        <title>Complex archaea that bridge the gap between prokaryotes and eukaryotes.</title>
        <authorList>
            <person name="Spang A."/>
            <person name="Saw J.H."/>
            <person name="Jorgensen S.L."/>
            <person name="Zaremba-Niedzwiedzka K."/>
            <person name="Martijn J."/>
            <person name="Lind A.E."/>
            <person name="van Eijk R."/>
            <person name="Schleper C."/>
            <person name="Guy L."/>
            <person name="Ettema T.J."/>
        </authorList>
    </citation>
    <scope>NUCLEOTIDE SEQUENCE</scope>
</reference>
<organism evidence="2">
    <name type="scientific">marine sediment metagenome</name>
    <dbReference type="NCBI Taxonomy" id="412755"/>
    <lineage>
        <taxon>unclassified sequences</taxon>
        <taxon>metagenomes</taxon>
        <taxon>ecological metagenomes</taxon>
    </lineage>
</organism>
<dbReference type="AlphaFoldDB" id="A0A0F9RNW5"/>
<accession>A0A0F9RNW5</accession>